<dbReference type="Proteomes" id="UP001238467">
    <property type="component" value="Unassembled WGS sequence"/>
</dbReference>
<gene>
    <name evidence="3" type="ORF">J2S76_003085</name>
</gene>
<comment type="caution">
    <text evidence="3">The sequence shown here is derived from an EMBL/GenBank/DDBJ whole genome shotgun (WGS) entry which is preliminary data.</text>
</comment>
<keyword evidence="2" id="KW-0732">Signal</keyword>
<evidence type="ECO:0000313" key="4">
    <source>
        <dbReference type="Proteomes" id="UP001238467"/>
    </source>
</evidence>
<evidence type="ECO:0000256" key="1">
    <source>
        <dbReference type="SAM" id="Phobius"/>
    </source>
</evidence>
<dbReference type="RefSeq" id="WP_307061656.1">
    <property type="nucleotide sequence ID" value="NZ_JAUSUH010000007.1"/>
</dbReference>
<keyword evidence="1" id="KW-1133">Transmembrane helix</keyword>
<proteinExistence type="predicted"/>
<evidence type="ECO:0008006" key="5">
    <source>
        <dbReference type="Google" id="ProtNLM"/>
    </source>
</evidence>
<evidence type="ECO:0000313" key="3">
    <source>
        <dbReference type="EMBL" id="MDQ0348651.1"/>
    </source>
</evidence>
<feature type="signal peptide" evidence="2">
    <location>
        <begin position="1"/>
        <end position="18"/>
    </location>
</feature>
<keyword evidence="1" id="KW-0812">Transmembrane</keyword>
<reference evidence="3 4" key="1">
    <citation type="submission" date="2023-07" db="EMBL/GenBank/DDBJ databases">
        <title>Genomic Encyclopedia of Type Strains, Phase IV (KMG-IV): sequencing the most valuable type-strain genomes for metagenomic binning, comparative biology and taxonomic classification.</title>
        <authorList>
            <person name="Goeker M."/>
        </authorList>
    </citation>
    <scope>NUCLEOTIDE SEQUENCE [LARGE SCALE GENOMIC DNA]</scope>
    <source>
        <strain evidence="3 4">DSM 1277</strain>
    </source>
</reference>
<keyword evidence="4" id="KW-1185">Reference proteome</keyword>
<name>A0ABU0DJN8_9HYPH</name>
<feature type="transmembrane region" description="Helical" evidence="1">
    <location>
        <begin position="275"/>
        <end position="298"/>
    </location>
</feature>
<feature type="chain" id="PRO_5045566383" description="Oxygen tolerance" evidence="2">
    <location>
        <begin position="19"/>
        <end position="428"/>
    </location>
</feature>
<organism evidence="3 4">
    <name type="scientific">Ancylobacter vacuolatus</name>
    <dbReference type="NCBI Taxonomy" id="223389"/>
    <lineage>
        <taxon>Bacteria</taxon>
        <taxon>Pseudomonadati</taxon>
        <taxon>Pseudomonadota</taxon>
        <taxon>Alphaproteobacteria</taxon>
        <taxon>Hyphomicrobiales</taxon>
        <taxon>Xanthobacteraceae</taxon>
        <taxon>Ancylobacter</taxon>
    </lineage>
</organism>
<protein>
    <recommendedName>
        <fullName evidence="5">Oxygen tolerance</fullName>
    </recommendedName>
</protein>
<evidence type="ECO:0000256" key="2">
    <source>
        <dbReference type="SAM" id="SignalP"/>
    </source>
</evidence>
<keyword evidence="1" id="KW-0472">Membrane</keyword>
<dbReference type="PANTHER" id="PTHR40940:SF1">
    <property type="entry name" value="PROTEIN BATD"/>
    <property type="match status" value="1"/>
</dbReference>
<dbReference type="EMBL" id="JAUSUH010000007">
    <property type="protein sequence ID" value="MDQ0348651.1"/>
    <property type="molecule type" value="Genomic_DNA"/>
</dbReference>
<sequence>MVRWIGLLLLLIASDARADSLRLLLPDGAPPVVGEMIPVTLRGEYTSRIALETLSFPGSQDYDWMQLARDQWRDEEIDGRTVRVFERRLAVFPRRAGTLSLGPVTHHLTVVDEKNLRAPLDVTAPPVSLAVAPYPGEGTPLSAASLTVEDTLSAAPGALRDGDTLVRRVTLKAEGTLPHMLPARPAMREPWLISFAAPEQREMVPTPAGPVTTLVWEWHLRPKTGEPGVLPPVSIAWFDTVARAMRTAEIPALPFGYASFNDNRSGTARLSAGHVGAGLAALMVGTLTGLGLCITGLAPRRRAHLLRTLRRLSPVDPTRRRLKRAARSGDLFALRRAADAYLRRRRELGLPVSGRETAELDAVLYDRPVEAGKINLEASVMAVLSHPPPPHPRRAGTRTRGLMRLRRRAACRAWLSRFRSGGSGRFQA</sequence>
<accession>A0ABU0DJN8</accession>
<dbReference type="PANTHER" id="PTHR40940">
    <property type="entry name" value="PROTEIN BATD-RELATED"/>
    <property type="match status" value="1"/>
</dbReference>
<dbReference type="InterPro" id="IPR025738">
    <property type="entry name" value="BatD"/>
</dbReference>